<accession>A0A484HKN6</accession>
<organism evidence="1">
    <name type="scientific">uncultured Desulfobacteraceae bacterium</name>
    <dbReference type="NCBI Taxonomy" id="218296"/>
    <lineage>
        <taxon>Bacteria</taxon>
        <taxon>Pseudomonadati</taxon>
        <taxon>Thermodesulfobacteriota</taxon>
        <taxon>Desulfobacteria</taxon>
        <taxon>Desulfobacterales</taxon>
        <taxon>Desulfobacteraceae</taxon>
        <taxon>environmental samples</taxon>
    </lineage>
</organism>
<protein>
    <submittedName>
        <fullName evidence="1">Uncharacterized protein</fullName>
    </submittedName>
</protein>
<dbReference type="AlphaFoldDB" id="A0A484HKN6"/>
<reference evidence="1" key="1">
    <citation type="submission" date="2019-01" db="EMBL/GenBank/DDBJ databases">
        <authorList>
            <consortium name="Genoscope - CEA"/>
            <person name="William W."/>
        </authorList>
    </citation>
    <scope>NUCLEOTIDE SEQUENCE</scope>
    <source>
        <strain evidence="1">CR-1</strain>
    </source>
</reference>
<gene>
    <name evidence="1" type="ORF">EPICR_80010</name>
</gene>
<evidence type="ECO:0000313" key="1">
    <source>
        <dbReference type="EMBL" id="VEN75319.1"/>
    </source>
</evidence>
<dbReference type="EMBL" id="CAACVI010000051">
    <property type="protein sequence ID" value="VEN75319.1"/>
    <property type="molecule type" value="Genomic_DNA"/>
</dbReference>
<name>A0A484HKN6_9BACT</name>
<sequence length="73" mass="7996">MKNDKKARAAAMAAVMTYIKTGEEAARAMALESGEPGPPKASQEALFQIRPWGASGRQAQMNARFLMQMRALR</sequence>
<proteinExistence type="predicted"/>